<name>A0A9J6QV11_9FIRM</name>
<dbReference type="Pfam" id="PF08859">
    <property type="entry name" value="DGC"/>
    <property type="match status" value="1"/>
</dbReference>
<evidence type="ECO:0000313" key="1">
    <source>
        <dbReference type="EMBL" id="MCU7378947.1"/>
    </source>
</evidence>
<keyword evidence="2" id="KW-1185">Reference proteome</keyword>
<proteinExistence type="predicted"/>
<comment type="caution">
    <text evidence="1">The sequence shown here is derived from an EMBL/GenBank/DDBJ whole genome shotgun (WGS) entry which is preliminary data.</text>
</comment>
<evidence type="ECO:0000313" key="2">
    <source>
        <dbReference type="Proteomes" id="UP001065549"/>
    </source>
</evidence>
<sequence length="134" mass="14764">MENPKIGVISCSGEECLGGTLSRMATRKVMDELRSGEVVSLCLPLYIARGGEDREFAKKHPVIAVDGCEKCCAKEATIKYSGEVKDAVVITDLIGDTARDNEPISMRHLRTNEKDMVDQVAKEICRKVDSIYGR</sequence>
<protein>
    <submittedName>
        <fullName evidence="1">Zinc-binding protein</fullName>
    </submittedName>
</protein>
<organism evidence="1 2">
    <name type="scientific">Hominibacterium faecale</name>
    <dbReference type="NCBI Taxonomy" id="2839743"/>
    <lineage>
        <taxon>Bacteria</taxon>
        <taxon>Bacillati</taxon>
        <taxon>Bacillota</taxon>
        <taxon>Clostridia</taxon>
        <taxon>Peptostreptococcales</taxon>
        <taxon>Anaerovoracaceae</taxon>
        <taxon>Hominibacterium</taxon>
    </lineage>
</organism>
<dbReference type="AlphaFoldDB" id="A0A9J6QV11"/>
<reference evidence="1" key="1">
    <citation type="submission" date="2022-09" db="EMBL/GenBank/DDBJ databases">
        <title>Culturomic study of gut microbiota in children with autism spectrum disorder.</title>
        <authorList>
            <person name="Efimov B.A."/>
            <person name="Chaplin A.V."/>
            <person name="Sokolova S.R."/>
            <person name="Pikina A.P."/>
            <person name="Korzhanova M."/>
            <person name="Belova V."/>
            <person name="Korostin D."/>
        </authorList>
    </citation>
    <scope>NUCLEOTIDE SEQUENCE</scope>
    <source>
        <strain evidence="1">ASD5510</strain>
    </source>
</reference>
<accession>A0A9J6QV11</accession>
<dbReference type="Proteomes" id="UP001065549">
    <property type="component" value="Unassembled WGS sequence"/>
</dbReference>
<dbReference type="EMBL" id="JAOSHN010000004">
    <property type="protein sequence ID" value="MCU7378947.1"/>
    <property type="molecule type" value="Genomic_DNA"/>
</dbReference>
<gene>
    <name evidence="1" type="ORF">OBO34_11325</name>
</gene>
<dbReference type="InterPro" id="IPR014958">
    <property type="entry name" value="DGC"/>
</dbReference>
<dbReference type="RefSeq" id="WP_269478549.1">
    <property type="nucleotide sequence ID" value="NZ_JAOSHN010000004.1"/>
</dbReference>